<dbReference type="Pfam" id="PF00676">
    <property type="entry name" value="E1_dh"/>
    <property type="match status" value="1"/>
</dbReference>
<dbReference type="GO" id="GO:0004591">
    <property type="term" value="F:oxoglutarate dehydrogenase (succinyl-transferring) activity"/>
    <property type="evidence" value="ECO:0007669"/>
    <property type="project" value="UniProtKB-EC"/>
</dbReference>
<evidence type="ECO:0000256" key="2">
    <source>
        <dbReference type="ARBA" id="ARBA00023002"/>
    </source>
</evidence>
<dbReference type="InterPro" id="IPR009014">
    <property type="entry name" value="Transketo_C/PFOR_II"/>
</dbReference>
<dbReference type="Gene3D" id="3.40.50.920">
    <property type="match status" value="1"/>
</dbReference>
<evidence type="ECO:0000256" key="1">
    <source>
        <dbReference type="ARBA" id="ARBA00001964"/>
    </source>
</evidence>
<dbReference type="SMART" id="SM00861">
    <property type="entry name" value="Transket_pyr"/>
    <property type="match status" value="1"/>
</dbReference>
<accession>A0A540VML7</accession>
<dbReference type="CDD" id="cd02000">
    <property type="entry name" value="TPP_E1_PDC_ADC_BCADC"/>
    <property type="match status" value="1"/>
</dbReference>
<dbReference type="InParanoid" id="A0A540VML7"/>
<keyword evidence="2" id="KW-0560">Oxidoreductase</keyword>
<keyword evidence="7" id="KW-1185">Reference proteome</keyword>
<dbReference type="Gene3D" id="3.40.50.970">
    <property type="match status" value="2"/>
</dbReference>
<dbReference type="AlphaFoldDB" id="A0A540VML7"/>
<comment type="cofactor">
    <cofactor evidence="1">
        <name>thiamine diphosphate</name>
        <dbReference type="ChEBI" id="CHEBI:58937"/>
    </cofactor>
</comment>
<evidence type="ECO:0000313" key="7">
    <source>
        <dbReference type="Proteomes" id="UP000317371"/>
    </source>
</evidence>
<gene>
    <name evidence="6" type="ORF">FKZ61_01120</name>
</gene>
<dbReference type="InterPro" id="IPR001017">
    <property type="entry name" value="DH_E1"/>
</dbReference>
<evidence type="ECO:0000313" key="6">
    <source>
        <dbReference type="EMBL" id="TQE98009.1"/>
    </source>
</evidence>
<evidence type="ECO:0000256" key="3">
    <source>
        <dbReference type="ARBA" id="ARBA00023052"/>
    </source>
</evidence>
<feature type="domain" description="Transketolase-like pyrimidine-binding" evidence="5">
    <location>
        <begin position="474"/>
        <end position="647"/>
    </location>
</feature>
<comment type="caution">
    <text evidence="6">The sequence shown here is derived from an EMBL/GenBank/DDBJ whole genome shotgun (WGS) entry which is preliminary data.</text>
</comment>
<organism evidence="6 7">
    <name type="scientific">Litorilinea aerophila</name>
    <dbReference type="NCBI Taxonomy" id="1204385"/>
    <lineage>
        <taxon>Bacteria</taxon>
        <taxon>Bacillati</taxon>
        <taxon>Chloroflexota</taxon>
        <taxon>Caldilineae</taxon>
        <taxon>Caldilineales</taxon>
        <taxon>Caldilineaceae</taxon>
        <taxon>Litorilinea</taxon>
    </lineage>
</organism>
<dbReference type="Pfam" id="PF02780">
    <property type="entry name" value="Transketolase_C"/>
    <property type="match status" value="1"/>
</dbReference>
<dbReference type="EMBL" id="VIGC01000001">
    <property type="protein sequence ID" value="TQE98009.1"/>
    <property type="molecule type" value="Genomic_DNA"/>
</dbReference>
<dbReference type="Proteomes" id="UP000317371">
    <property type="component" value="Unassembled WGS sequence"/>
</dbReference>
<dbReference type="PANTHER" id="PTHR43257:SF2">
    <property type="entry name" value="PYRUVATE DEHYDROGENASE E1 COMPONENT SUBUNIT BETA"/>
    <property type="match status" value="1"/>
</dbReference>
<dbReference type="OrthoDB" id="8732661at2"/>
<dbReference type="SUPFAM" id="SSF52922">
    <property type="entry name" value="TK C-terminal domain-like"/>
    <property type="match status" value="1"/>
</dbReference>
<dbReference type="PANTHER" id="PTHR43257">
    <property type="entry name" value="PYRUVATE DEHYDROGENASE E1 COMPONENT BETA SUBUNIT"/>
    <property type="match status" value="1"/>
</dbReference>
<dbReference type="InterPro" id="IPR005475">
    <property type="entry name" value="Transketolase-like_Pyr-bd"/>
</dbReference>
<dbReference type="InterPro" id="IPR029061">
    <property type="entry name" value="THDP-binding"/>
</dbReference>
<protein>
    <submittedName>
        <fullName evidence="6">Dehydrogenase</fullName>
    </submittedName>
</protein>
<name>A0A540VML7_9CHLR</name>
<proteinExistence type="predicted"/>
<evidence type="ECO:0000259" key="5">
    <source>
        <dbReference type="SMART" id="SM00861"/>
    </source>
</evidence>
<dbReference type="RefSeq" id="WP_141608222.1">
    <property type="nucleotide sequence ID" value="NZ_VIGC02000001.1"/>
</dbReference>
<dbReference type="SUPFAM" id="SSF52518">
    <property type="entry name" value="Thiamin diphosphate-binding fold (THDP-binding)"/>
    <property type="match status" value="2"/>
</dbReference>
<comment type="catalytic activity">
    <reaction evidence="4">
        <text>N(6)-[(R)-lipoyl]-L-lysyl-[protein] + 2-oxoglutarate + H(+) = N(6)-[(R)-S(8)-succinyldihydrolipoyl]-L-lysyl-[protein] + CO2</text>
        <dbReference type="Rhea" id="RHEA:12188"/>
        <dbReference type="Rhea" id="RHEA-COMP:10474"/>
        <dbReference type="Rhea" id="RHEA-COMP:20092"/>
        <dbReference type="ChEBI" id="CHEBI:15378"/>
        <dbReference type="ChEBI" id="CHEBI:16526"/>
        <dbReference type="ChEBI" id="CHEBI:16810"/>
        <dbReference type="ChEBI" id="CHEBI:83099"/>
        <dbReference type="ChEBI" id="CHEBI:83120"/>
        <dbReference type="EC" id="1.2.4.2"/>
    </reaction>
</comment>
<reference evidence="6 7" key="1">
    <citation type="submission" date="2019-06" db="EMBL/GenBank/DDBJ databases">
        <title>Genome sequence of Litorilinea aerophila BAA-2444.</title>
        <authorList>
            <person name="Maclea K.S."/>
            <person name="Maurais E.G."/>
            <person name="Iannazzi L.C."/>
        </authorList>
    </citation>
    <scope>NUCLEOTIDE SEQUENCE [LARGE SCALE GENOMIC DNA]</scope>
    <source>
        <strain evidence="6 7">ATCC BAA-2444</strain>
    </source>
</reference>
<dbReference type="Pfam" id="PF02779">
    <property type="entry name" value="Transket_pyr"/>
    <property type="match status" value="1"/>
</dbReference>
<sequence length="821" mass="90758">MTKAITIDPAEVRKPGVLRAPEIPINAYVSDPKAEAEKYGSENLVRMYRDMVFIREFETMLDRIKREGNYHGIEYNHRGPAHLSIGQESAAVGQCYHLTPDDFIFGSHRSHGEILAKSFSAIQKLDEVELLSIMESYMGGAALRVVEGLGNGHGDVRDLAINYVLYGAMAEIFGRENGFNKGMGGSMHAFFPPFGVMPNNAIVGGSADIATGAALFKRINRRPGIVIANIGDASMGCGPVWEAMMLAAMDQYRTLWDPEIGGAPPMLFNFVNNFYGMGGQPKGETMGFEILARVGLGVNPEAMHAERIDGYNPLAVADAIERKRKILEEGRGPVLLDTVTYRFSGHSPSDASAYRTKEEIDLWMQQDALQGFRHYLLEYGHADEGQLDAYHEEIVERLVHILPAAISDEISPRISVQSDAIGELMFSNQVRDRLAEGTPEVLLPKEETRLKVLQAKSRFGLDENGRPLPKLRCLTYAEALFEAMIHRFYEDPTMIAFGEENRDWGGAFGVYRGLTECLPYHRLFNTPISEAAIVGAAVGYAISGGRVVAELMYCDFMGRAGDEIFNQMAKWQGMSGGLLTMPMVLRVSVGSKYGAQHSQDWSSLVAHIPGLKVMFPATPYDAKGMLNLALRGTDPVVFFESQRLYPEPEILVPGGVPVEYYEVEMGEPAIRREGTDLTIVTIGATLYRALEAADELAERYDLSAEVIDARFINPLNYEKIVDSVKKTGKVVLASDACERGSFLHTMASNISQLAFDYLDGPVAVVGARNWITPPAELEEAFFPQKEWIIDTIHERILPLPGHQVTTAQATAEILRRNRLGI</sequence>
<keyword evidence="3" id="KW-0786">Thiamine pyrophosphate</keyword>
<evidence type="ECO:0000256" key="4">
    <source>
        <dbReference type="ARBA" id="ARBA00051911"/>
    </source>
</evidence>
<dbReference type="InterPro" id="IPR033248">
    <property type="entry name" value="Transketolase_C"/>
</dbReference>